<dbReference type="Proteomes" id="UP000706039">
    <property type="component" value="Unassembled WGS sequence"/>
</dbReference>
<dbReference type="RefSeq" id="WP_222988124.1">
    <property type="nucleotide sequence ID" value="NZ_JAINVV010000001.1"/>
</dbReference>
<protein>
    <submittedName>
        <fullName evidence="4">Nitronate monooxygenase</fullName>
    </submittedName>
</protein>
<gene>
    <name evidence="4" type="ORF">K7G82_01940</name>
</gene>
<evidence type="ECO:0000313" key="4">
    <source>
        <dbReference type="EMBL" id="MBY8821033.1"/>
    </source>
</evidence>
<evidence type="ECO:0000256" key="3">
    <source>
        <dbReference type="ARBA" id="ARBA00023002"/>
    </source>
</evidence>
<dbReference type="GO" id="GO:0004497">
    <property type="term" value="F:monooxygenase activity"/>
    <property type="evidence" value="ECO:0007669"/>
    <property type="project" value="UniProtKB-KW"/>
</dbReference>
<keyword evidence="2" id="KW-0288">FMN</keyword>
<keyword evidence="1" id="KW-0285">Flavoprotein</keyword>
<dbReference type="EMBL" id="JAINVV010000001">
    <property type="protein sequence ID" value="MBY8821033.1"/>
    <property type="molecule type" value="Genomic_DNA"/>
</dbReference>
<sequence>MADPLNTVLTERLGCRVPVIQTAMGWIATPSLVIASSEAGAFGFLAGAVMQPAELETAILAVKQGTSRPFGVNFHMFQPGAAEIVEIILKHRDQIRAVSFGRGPDAKMIGRFRDADILCVPTVGAVKHAQKMVQLGVDMVTVQGGEGGGHTGSVASTVLLPRVLDSVKIPVIAAGGFGDGRGLAAALAYGAVGIAMGTRFLMTRESPIPDATKARYTAAGTDDILVSTKVDGLPQRMIRNALLNRIERSTGIGIWRRAIESGLQMKRQTGASFGDLFRAAKGMTSHGGLTLPQAMMAASAPMLIQKAVVEGDPDHGLMATGLVAGRLGDLPSCADLVAGIEAEARARLAALSSPSQTVA</sequence>
<dbReference type="SUPFAM" id="SSF51412">
    <property type="entry name" value="Inosine monophosphate dehydrogenase (IMPDH)"/>
    <property type="match status" value="1"/>
</dbReference>
<evidence type="ECO:0000256" key="2">
    <source>
        <dbReference type="ARBA" id="ARBA00022643"/>
    </source>
</evidence>
<evidence type="ECO:0000313" key="5">
    <source>
        <dbReference type="Proteomes" id="UP000706039"/>
    </source>
</evidence>
<dbReference type="PANTHER" id="PTHR32332">
    <property type="entry name" value="2-NITROPROPANE DIOXYGENASE"/>
    <property type="match status" value="1"/>
</dbReference>
<dbReference type="CDD" id="cd04730">
    <property type="entry name" value="NPD_like"/>
    <property type="match status" value="1"/>
</dbReference>
<evidence type="ECO:0000256" key="1">
    <source>
        <dbReference type="ARBA" id="ARBA00022630"/>
    </source>
</evidence>
<accession>A0ABS7PIB1</accession>
<keyword evidence="4" id="KW-0503">Monooxygenase</keyword>
<dbReference type="InterPro" id="IPR004136">
    <property type="entry name" value="NMO"/>
</dbReference>
<dbReference type="PANTHER" id="PTHR32332:SF20">
    <property type="entry name" value="2-NITROPROPANE DIOXYGENASE-LIKE PROTEIN"/>
    <property type="match status" value="1"/>
</dbReference>
<dbReference type="Gene3D" id="3.20.20.70">
    <property type="entry name" value="Aldolase class I"/>
    <property type="match status" value="1"/>
</dbReference>
<proteinExistence type="predicted"/>
<reference evidence="4 5" key="1">
    <citation type="submission" date="2021-08" db="EMBL/GenBank/DDBJ databases">
        <authorList>
            <person name="Tuo L."/>
        </authorList>
    </citation>
    <scope>NUCLEOTIDE SEQUENCE [LARGE SCALE GENOMIC DNA]</scope>
    <source>
        <strain evidence="4 5">JCM 31229</strain>
    </source>
</reference>
<dbReference type="Pfam" id="PF03060">
    <property type="entry name" value="NMO"/>
    <property type="match status" value="1"/>
</dbReference>
<organism evidence="4 5">
    <name type="scientific">Sphingomonas colocasiae</name>
    <dbReference type="NCBI Taxonomy" id="1848973"/>
    <lineage>
        <taxon>Bacteria</taxon>
        <taxon>Pseudomonadati</taxon>
        <taxon>Pseudomonadota</taxon>
        <taxon>Alphaproteobacteria</taxon>
        <taxon>Sphingomonadales</taxon>
        <taxon>Sphingomonadaceae</taxon>
        <taxon>Sphingomonas</taxon>
    </lineage>
</organism>
<dbReference type="InterPro" id="IPR013785">
    <property type="entry name" value="Aldolase_TIM"/>
</dbReference>
<keyword evidence="5" id="KW-1185">Reference proteome</keyword>
<comment type="caution">
    <text evidence="4">The sequence shown here is derived from an EMBL/GenBank/DDBJ whole genome shotgun (WGS) entry which is preliminary data.</text>
</comment>
<name>A0ABS7PIB1_9SPHN</name>
<keyword evidence="3" id="KW-0560">Oxidoreductase</keyword>